<dbReference type="EMBL" id="DF849209">
    <property type="protein sequence ID" value="GAT56031.1"/>
    <property type="molecule type" value="Genomic_DNA"/>
</dbReference>
<evidence type="ECO:0000313" key="2">
    <source>
        <dbReference type="Proteomes" id="UP000815677"/>
    </source>
</evidence>
<dbReference type="Gene3D" id="3.80.10.10">
    <property type="entry name" value="Ribonuclease Inhibitor"/>
    <property type="match status" value="1"/>
</dbReference>
<proteinExistence type="predicted"/>
<protein>
    <recommendedName>
        <fullName evidence="3">F-box domain-containing protein</fullName>
    </recommendedName>
</protein>
<organism evidence="1 2">
    <name type="scientific">Mycena chlorophos</name>
    <name type="common">Agaric fungus</name>
    <name type="synonym">Agaricus chlorophos</name>
    <dbReference type="NCBI Taxonomy" id="658473"/>
    <lineage>
        <taxon>Eukaryota</taxon>
        <taxon>Fungi</taxon>
        <taxon>Dikarya</taxon>
        <taxon>Basidiomycota</taxon>
        <taxon>Agaricomycotina</taxon>
        <taxon>Agaricomycetes</taxon>
        <taxon>Agaricomycetidae</taxon>
        <taxon>Agaricales</taxon>
        <taxon>Marasmiineae</taxon>
        <taxon>Mycenaceae</taxon>
        <taxon>Mycena</taxon>
    </lineage>
</organism>
<dbReference type="Proteomes" id="UP000815677">
    <property type="component" value="Unassembled WGS sequence"/>
</dbReference>
<accession>A0ABQ0LY37</accession>
<evidence type="ECO:0008006" key="3">
    <source>
        <dbReference type="Google" id="ProtNLM"/>
    </source>
</evidence>
<dbReference type="InterPro" id="IPR032675">
    <property type="entry name" value="LRR_dom_sf"/>
</dbReference>
<evidence type="ECO:0000313" key="1">
    <source>
        <dbReference type="EMBL" id="GAT56031.1"/>
    </source>
</evidence>
<keyword evidence="2" id="KW-1185">Reference proteome</keyword>
<gene>
    <name evidence="1" type="ORF">MCHLO_12735</name>
</gene>
<reference evidence="1" key="1">
    <citation type="submission" date="2014-09" db="EMBL/GenBank/DDBJ databases">
        <title>Genome sequence of the luminous mushroom Mycena chlorophos for searching fungal bioluminescence genes.</title>
        <authorList>
            <person name="Tanaka Y."/>
            <person name="Kasuga D."/>
            <person name="Oba Y."/>
            <person name="Hase S."/>
            <person name="Sato K."/>
            <person name="Oba Y."/>
            <person name="Sakakibara Y."/>
        </authorList>
    </citation>
    <scope>NUCLEOTIDE SEQUENCE</scope>
</reference>
<dbReference type="Gene3D" id="1.20.1280.50">
    <property type="match status" value="1"/>
</dbReference>
<dbReference type="SUPFAM" id="SSF52047">
    <property type="entry name" value="RNI-like"/>
    <property type="match status" value="1"/>
</dbReference>
<sequence>MDAIHPHLASYGRFAFPSDNEAASIRRNIIATEKLVVQFTEAVAFLSTRIRELEVSVAHQKSIVSPARKLPDELLGRVFSLVDKESDSDPPSLPAQTKNAVVQVNAKWRAAALATPSLWSSILINPASMQRRPMFSLLSRQLEWSRPCPLTISYTSDKSVVKTFDGCLRLLLDNSDRWHIVRLSLNKPDMQLFKTSAACFPSLEALDLPQLKILCDKSGMDLASRSPMLRCLVLEYVRDFRSLLVPWHRLATLAMKCVPDVILKMLGQLPQLSAVYYSTIPTVDNLWTRRSLVLCPRLELLILDPSDAPRLISWLCAPLLVTLKIRGREVHGPKNMHVAHEALLVFLETSRCSLTEFELWGCDVPRQRLREVLAYMPDLRSLSLREIAGWTADRAFVEALACDPDA</sequence>
<name>A0ABQ0LY37_MYCCL</name>